<gene>
    <name evidence="21" type="ORF">LOTGIDRAFT_121549</name>
</gene>
<evidence type="ECO:0000256" key="14">
    <source>
        <dbReference type="ARBA" id="ARBA00023242"/>
    </source>
</evidence>
<dbReference type="RefSeq" id="XP_009057325.1">
    <property type="nucleotide sequence ID" value="XM_009059077.1"/>
</dbReference>
<feature type="compositionally biased region" description="Low complexity" evidence="18">
    <location>
        <begin position="124"/>
        <end position="151"/>
    </location>
</feature>
<evidence type="ECO:0000256" key="13">
    <source>
        <dbReference type="ARBA" id="ARBA00023163"/>
    </source>
</evidence>
<keyword evidence="14" id="KW-0539">Nucleus</keyword>
<dbReference type="FunFam" id="3.40.50.300:FF:000577">
    <property type="entry name" value="lymphoid-specific helicase isoform X1"/>
    <property type="match status" value="1"/>
</dbReference>
<evidence type="ECO:0000256" key="2">
    <source>
        <dbReference type="ARBA" id="ARBA00007025"/>
    </source>
</evidence>
<dbReference type="InterPro" id="IPR001650">
    <property type="entry name" value="Helicase_C-like"/>
</dbReference>
<dbReference type="EMBL" id="KB202163">
    <property type="protein sequence ID" value="ESO92017.1"/>
    <property type="molecule type" value="Genomic_DNA"/>
</dbReference>
<dbReference type="InterPro" id="IPR000330">
    <property type="entry name" value="SNF2_N"/>
</dbReference>
<evidence type="ECO:0000256" key="16">
    <source>
        <dbReference type="ARBA" id="ARBA00053349"/>
    </source>
</evidence>
<dbReference type="InterPro" id="IPR038718">
    <property type="entry name" value="SNF2-like_sf"/>
</dbReference>
<evidence type="ECO:0000256" key="18">
    <source>
        <dbReference type="SAM" id="MobiDB-lite"/>
    </source>
</evidence>
<reference evidence="21 22" key="1">
    <citation type="journal article" date="2013" name="Nature">
        <title>Insights into bilaterian evolution from three spiralian genomes.</title>
        <authorList>
            <person name="Simakov O."/>
            <person name="Marletaz F."/>
            <person name="Cho S.J."/>
            <person name="Edsinger-Gonzales E."/>
            <person name="Havlak P."/>
            <person name="Hellsten U."/>
            <person name="Kuo D.H."/>
            <person name="Larsson T."/>
            <person name="Lv J."/>
            <person name="Arendt D."/>
            <person name="Savage R."/>
            <person name="Osoegawa K."/>
            <person name="de Jong P."/>
            <person name="Grimwood J."/>
            <person name="Chapman J.A."/>
            <person name="Shapiro H."/>
            <person name="Aerts A."/>
            <person name="Otillar R.P."/>
            <person name="Terry A.Y."/>
            <person name="Boore J.L."/>
            <person name="Grigoriev I.V."/>
            <person name="Lindberg D.R."/>
            <person name="Seaver E.C."/>
            <person name="Weisblat D.A."/>
            <person name="Putnam N.H."/>
            <person name="Rokhsar D.S."/>
        </authorList>
    </citation>
    <scope>NUCLEOTIDE SEQUENCE [LARGE SCALE GENOMIC DNA]</scope>
</reference>
<dbReference type="HOGENOM" id="CLU_000315_17_3_1"/>
<feature type="compositionally biased region" description="Basic and acidic residues" evidence="18">
    <location>
        <begin position="28"/>
        <end position="48"/>
    </location>
</feature>
<dbReference type="CDD" id="cd18793">
    <property type="entry name" value="SF2_C_SNF"/>
    <property type="match status" value="1"/>
</dbReference>
<protein>
    <recommendedName>
        <fullName evidence="17">Proliferation-associated SNF2-like protein</fullName>
    </recommendedName>
</protein>
<accession>V4A5P2</accession>
<feature type="domain" description="Helicase ATP-binding" evidence="19">
    <location>
        <begin position="215"/>
        <end position="386"/>
    </location>
</feature>
<comment type="function">
    <text evidence="16">Plays an essential role in normal development and survival. Involved in regulation of the expansion or survival of lymphoid cells. Required for de novo or maintenance DNA methylation. May control silencing of the imprinted CDKN1C gene through DNA methylation. May play a role in formation and organization of heterochromatin, implying a functional role in the regulation of transcription and mitosis.</text>
</comment>
<dbReference type="PANTHER" id="PTHR47161:SF1">
    <property type="entry name" value="LYMPHOID-SPECIFIC HELICASE"/>
    <property type="match status" value="1"/>
</dbReference>
<evidence type="ECO:0000259" key="20">
    <source>
        <dbReference type="PROSITE" id="PS51194"/>
    </source>
</evidence>
<keyword evidence="9" id="KW-0347">Helicase</keyword>
<dbReference type="OMA" id="WNICRID"/>
<organism evidence="21 22">
    <name type="scientific">Lottia gigantea</name>
    <name type="common">Giant owl limpet</name>
    <dbReference type="NCBI Taxonomy" id="225164"/>
    <lineage>
        <taxon>Eukaryota</taxon>
        <taxon>Metazoa</taxon>
        <taxon>Spiralia</taxon>
        <taxon>Lophotrochozoa</taxon>
        <taxon>Mollusca</taxon>
        <taxon>Gastropoda</taxon>
        <taxon>Patellogastropoda</taxon>
        <taxon>Lottioidea</taxon>
        <taxon>Lottiidae</taxon>
        <taxon>Lottia</taxon>
    </lineage>
</organism>
<dbReference type="SUPFAM" id="SSF52540">
    <property type="entry name" value="P-loop containing nucleoside triphosphate hydrolases"/>
    <property type="match status" value="2"/>
</dbReference>
<evidence type="ECO:0000256" key="4">
    <source>
        <dbReference type="ARBA" id="ARBA00022553"/>
    </source>
</evidence>
<evidence type="ECO:0000256" key="3">
    <source>
        <dbReference type="ARBA" id="ARBA00022473"/>
    </source>
</evidence>
<comment type="subcellular location">
    <subcellularLocation>
        <location evidence="1">Nucleus</location>
    </subcellularLocation>
</comment>
<dbReference type="InterPro" id="IPR027417">
    <property type="entry name" value="P-loop_NTPase"/>
</dbReference>
<feature type="domain" description="Helicase C-terminal" evidence="20">
    <location>
        <begin position="591"/>
        <end position="757"/>
    </location>
</feature>
<evidence type="ECO:0000256" key="1">
    <source>
        <dbReference type="ARBA" id="ARBA00004123"/>
    </source>
</evidence>
<dbReference type="InterPro" id="IPR014001">
    <property type="entry name" value="Helicase_ATP-bd"/>
</dbReference>
<proteinExistence type="inferred from homology"/>
<keyword evidence="5" id="KW-0132">Cell division</keyword>
<dbReference type="GO" id="GO:0004386">
    <property type="term" value="F:helicase activity"/>
    <property type="evidence" value="ECO:0007669"/>
    <property type="project" value="UniProtKB-KW"/>
</dbReference>
<dbReference type="FunFam" id="3.40.50.10810:FF:000015">
    <property type="entry name" value="lymphoid-specific helicase isoform X1"/>
    <property type="match status" value="1"/>
</dbReference>
<dbReference type="STRING" id="225164.V4A5P2"/>
<dbReference type="GeneID" id="20231980"/>
<dbReference type="Proteomes" id="UP000030746">
    <property type="component" value="Unassembled WGS sequence"/>
</dbReference>
<keyword evidence="13" id="KW-0804">Transcription</keyword>
<dbReference type="GO" id="GO:0016787">
    <property type="term" value="F:hydrolase activity"/>
    <property type="evidence" value="ECO:0007669"/>
    <property type="project" value="UniProtKB-KW"/>
</dbReference>
<keyword evidence="15" id="KW-0131">Cell cycle</keyword>
<dbReference type="GO" id="GO:0031508">
    <property type="term" value="P:pericentric heterochromatin formation"/>
    <property type="evidence" value="ECO:0007669"/>
    <property type="project" value="TreeGrafter"/>
</dbReference>
<evidence type="ECO:0000256" key="5">
    <source>
        <dbReference type="ARBA" id="ARBA00022618"/>
    </source>
</evidence>
<feature type="compositionally biased region" description="Polar residues" evidence="18">
    <location>
        <begin position="152"/>
        <end position="174"/>
    </location>
</feature>
<keyword evidence="6" id="KW-0547">Nucleotide-binding</keyword>
<evidence type="ECO:0000256" key="6">
    <source>
        <dbReference type="ARBA" id="ARBA00022741"/>
    </source>
</evidence>
<keyword evidence="11" id="KW-0805">Transcription regulation</keyword>
<feature type="compositionally biased region" description="Basic and acidic residues" evidence="18">
    <location>
        <begin position="74"/>
        <end position="87"/>
    </location>
</feature>
<dbReference type="PROSITE" id="PS51192">
    <property type="entry name" value="HELICASE_ATP_BIND_1"/>
    <property type="match status" value="1"/>
</dbReference>
<evidence type="ECO:0000256" key="9">
    <source>
        <dbReference type="ARBA" id="ARBA00022806"/>
    </source>
</evidence>
<dbReference type="KEGG" id="lgi:LOTGIDRAFT_121549"/>
<evidence type="ECO:0000256" key="12">
    <source>
        <dbReference type="ARBA" id="ARBA00023054"/>
    </source>
</evidence>
<evidence type="ECO:0000256" key="17">
    <source>
        <dbReference type="ARBA" id="ARBA00081399"/>
    </source>
</evidence>
<keyword evidence="10" id="KW-0067">ATP-binding</keyword>
<dbReference type="Pfam" id="PF00271">
    <property type="entry name" value="Helicase_C"/>
    <property type="match status" value="1"/>
</dbReference>
<dbReference type="GO" id="GO:0003682">
    <property type="term" value="F:chromatin binding"/>
    <property type="evidence" value="ECO:0007669"/>
    <property type="project" value="TreeGrafter"/>
</dbReference>
<keyword evidence="3" id="KW-0217">Developmental protein</keyword>
<dbReference type="GO" id="GO:0044027">
    <property type="term" value="P:negative regulation of gene expression via chromosomal CpG island methylation"/>
    <property type="evidence" value="ECO:0007669"/>
    <property type="project" value="TreeGrafter"/>
</dbReference>
<keyword evidence="4" id="KW-0597">Phosphoprotein</keyword>
<evidence type="ECO:0000259" key="19">
    <source>
        <dbReference type="PROSITE" id="PS51192"/>
    </source>
</evidence>
<feature type="compositionally biased region" description="Basic and acidic residues" evidence="18">
    <location>
        <begin position="95"/>
        <end position="116"/>
    </location>
</feature>
<evidence type="ECO:0000256" key="11">
    <source>
        <dbReference type="ARBA" id="ARBA00023015"/>
    </source>
</evidence>
<keyword evidence="8" id="KW-0378">Hydrolase</keyword>
<dbReference type="GO" id="GO:0006346">
    <property type="term" value="P:DNA methylation-dependent constitutive heterochromatin formation"/>
    <property type="evidence" value="ECO:0007669"/>
    <property type="project" value="TreeGrafter"/>
</dbReference>
<comment type="similarity">
    <text evidence="2">Belongs to the SNF2/RAD54 helicase family.</text>
</comment>
<feature type="region of interest" description="Disordered" evidence="18">
    <location>
        <begin position="1"/>
        <end position="48"/>
    </location>
</feature>
<evidence type="ECO:0000313" key="22">
    <source>
        <dbReference type="Proteomes" id="UP000030746"/>
    </source>
</evidence>
<dbReference type="PROSITE" id="PS51194">
    <property type="entry name" value="HELICASE_CTER"/>
    <property type="match status" value="1"/>
</dbReference>
<evidence type="ECO:0000256" key="8">
    <source>
        <dbReference type="ARBA" id="ARBA00022801"/>
    </source>
</evidence>
<dbReference type="PANTHER" id="PTHR47161">
    <property type="entry name" value="LYMPHOID-SPECIFIC HELICASE"/>
    <property type="match status" value="1"/>
</dbReference>
<dbReference type="GO" id="GO:0051301">
    <property type="term" value="P:cell division"/>
    <property type="evidence" value="ECO:0007669"/>
    <property type="project" value="UniProtKB-KW"/>
</dbReference>
<dbReference type="Pfam" id="PF00176">
    <property type="entry name" value="SNF2-rel_dom"/>
    <property type="match status" value="1"/>
</dbReference>
<dbReference type="GO" id="GO:0005721">
    <property type="term" value="C:pericentric heterochromatin"/>
    <property type="evidence" value="ECO:0007669"/>
    <property type="project" value="TreeGrafter"/>
</dbReference>
<dbReference type="InterPro" id="IPR049730">
    <property type="entry name" value="SNF2/RAD54-like_C"/>
</dbReference>
<sequence>MVSNPEPEDQIILTSAMMAEEARLEDEGEKKEREIMEKHEQEMTQDEQAEKYRKLQYLLTKSNMYTEYLIDRMKQQKESKKAREEKRLKRLGNKKAQEEKQKDEKKQKGKKSRLEEMTEIAAESSPLSSPKSVKSQVLSQSSQKNIKSSSQTLDTPKSSSSVKLRNSPRISNAQADDKEDEKRIINGEEVLDNQPVLFTGGVLRQYQIDGFNWLEMLYENGINGILADEMGLGKTVQCVAIIGHLVNMGIVGPFLVVGPLSTLPNWFSEFKRFTPKVPVILYHGTKEERAGMRSKIRKKVIIREGVAVRPVVITSYEISMIDKGFMSKQEWKYLIVDEGHRIKNSQCRLIKELRTYDSTHRLLLTGTPLQNNLAELWSLLNFLLPEIFDDLGSFESWFDIQNISDDAANEKIIAEEKENNILSMLHQILRPFMLRRLKTDVDLLIPPKKEILVYAPMTAEQQEMYRYTVDKTILQKIEEKNKEVIEYNEAGRPKRKSAGKVNYGLMLENQIESDLLDGNKSRKQAKAEENDEEELEAWAKKSQVTVRLQNIMMQLRKCCNHPYLLEHPIDQETGDLKLDECIINKSGKMMVLDKMLAELKKRGHKVLVFSQMTKMMDLLEDFCMIRDYNYCRLDGNSKMQERKEQMESFNDPDGDMFVFLLSTRAGGLGINLTGADTCIIYDSDWNPQCDLQAQDRCHRIGQTRPVVVYRFITVNTIDQKIVERAAAKRKLEKMVIHKGKFKKGITEESTVEMKPMSAEELLSLLESKDHCSIMSGNEGSSIDQEDLEKLLDRSDLYEKWQQQREAAEGQ</sequence>
<dbReference type="Gene3D" id="3.40.50.10810">
    <property type="entry name" value="Tandem AAA-ATPase domain"/>
    <property type="match status" value="1"/>
</dbReference>
<name>V4A5P2_LOTGI</name>
<dbReference type="SMART" id="SM00487">
    <property type="entry name" value="DEXDc"/>
    <property type="match status" value="1"/>
</dbReference>
<keyword evidence="22" id="KW-1185">Reference proteome</keyword>
<evidence type="ECO:0000256" key="15">
    <source>
        <dbReference type="ARBA" id="ARBA00023306"/>
    </source>
</evidence>
<evidence type="ECO:0000256" key="10">
    <source>
        <dbReference type="ARBA" id="ARBA00022840"/>
    </source>
</evidence>
<dbReference type="OrthoDB" id="5857104at2759"/>
<dbReference type="GO" id="GO:0005524">
    <property type="term" value="F:ATP binding"/>
    <property type="evidence" value="ECO:0007669"/>
    <property type="project" value="UniProtKB-KW"/>
</dbReference>
<dbReference type="GO" id="GO:0005634">
    <property type="term" value="C:nucleus"/>
    <property type="evidence" value="ECO:0007669"/>
    <property type="project" value="UniProtKB-SubCell"/>
</dbReference>
<keyword evidence="12" id="KW-0175">Coiled coil</keyword>
<dbReference type="CTD" id="20231980"/>
<dbReference type="Gene3D" id="3.40.50.300">
    <property type="entry name" value="P-loop containing nucleotide triphosphate hydrolases"/>
    <property type="match status" value="1"/>
</dbReference>
<dbReference type="AlphaFoldDB" id="V4A5P2"/>
<evidence type="ECO:0000256" key="7">
    <source>
        <dbReference type="ARBA" id="ARBA00022776"/>
    </source>
</evidence>
<keyword evidence="7" id="KW-0498">Mitosis</keyword>
<feature type="region of interest" description="Disordered" evidence="18">
    <location>
        <begin position="74"/>
        <end position="181"/>
    </location>
</feature>
<evidence type="ECO:0000313" key="21">
    <source>
        <dbReference type="EMBL" id="ESO92017.1"/>
    </source>
</evidence>
<dbReference type="SMART" id="SM00490">
    <property type="entry name" value="HELICc"/>
    <property type="match status" value="1"/>
</dbReference>